<evidence type="ECO:0000313" key="2">
    <source>
        <dbReference type="Proteomes" id="UP001374584"/>
    </source>
</evidence>
<keyword evidence="2" id="KW-1185">Reference proteome</keyword>
<dbReference type="AlphaFoldDB" id="A0AAN9NPX1"/>
<gene>
    <name evidence="1" type="ORF">VNO80_08090</name>
</gene>
<accession>A0AAN9NPX1</accession>
<comment type="caution">
    <text evidence="1">The sequence shown here is derived from an EMBL/GenBank/DDBJ whole genome shotgun (WGS) entry which is preliminary data.</text>
</comment>
<reference evidence="1 2" key="1">
    <citation type="submission" date="2024-01" db="EMBL/GenBank/DDBJ databases">
        <title>The genomes of 5 underutilized Papilionoideae crops provide insights into root nodulation and disease resistanc.</title>
        <authorList>
            <person name="Jiang F."/>
        </authorList>
    </citation>
    <scope>NUCLEOTIDE SEQUENCE [LARGE SCALE GENOMIC DNA]</scope>
    <source>
        <strain evidence="1">JINMINGXINNONG_FW02</strain>
        <tissue evidence="1">Leaves</tissue>
    </source>
</reference>
<organism evidence="1 2">
    <name type="scientific">Phaseolus coccineus</name>
    <name type="common">Scarlet runner bean</name>
    <name type="synonym">Phaseolus multiflorus</name>
    <dbReference type="NCBI Taxonomy" id="3886"/>
    <lineage>
        <taxon>Eukaryota</taxon>
        <taxon>Viridiplantae</taxon>
        <taxon>Streptophyta</taxon>
        <taxon>Embryophyta</taxon>
        <taxon>Tracheophyta</taxon>
        <taxon>Spermatophyta</taxon>
        <taxon>Magnoliopsida</taxon>
        <taxon>eudicotyledons</taxon>
        <taxon>Gunneridae</taxon>
        <taxon>Pentapetalae</taxon>
        <taxon>rosids</taxon>
        <taxon>fabids</taxon>
        <taxon>Fabales</taxon>
        <taxon>Fabaceae</taxon>
        <taxon>Papilionoideae</taxon>
        <taxon>50 kb inversion clade</taxon>
        <taxon>NPAAA clade</taxon>
        <taxon>indigoferoid/millettioid clade</taxon>
        <taxon>Phaseoleae</taxon>
        <taxon>Phaseolus</taxon>
    </lineage>
</organism>
<name>A0AAN9NPX1_PHACN</name>
<sequence length="71" mass="8076">MECALFDRFDLLNWKRGEVRYSHEGVTCNQASFSLVVCGTRVVPGQPHKFLSFILNLTKQTPDHMGFGTPF</sequence>
<dbReference type="EMBL" id="JAYMYR010000003">
    <property type="protein sequence ID" value="KAK7374653.1"/>
    <property type="molecule type" value="Genomic_DNA"/>
</dbReference>
<proteinExistence type="predicted"/>
<evidence type="ECO:0000313" key="1">
    <source>
        <dbReference type="EMBL" id="KAK7374653.1"/>
    </source>
</evidence>
<protein>
    <submittedName>
        <fullName evidence="1">Uncharacterized protein</fullName>
    </submittedName>
</protein>
<dbReference type="Proteomes" id="UP001374584">
    <property type="component" value="Unassembled WGS sequence"/>
</dbReference>